<reference evidence="2" key="1">
    <citation type="submission" date="2019-08" db="EMBL/GenBank/DDBJ databases">
        <authorList>
            <person name="Kucharzyk K."/>
            <person name="Murdoch R.W."/>
            <person name="Higgins S."/>
            <person name="Loffler F."/>
        </authorList>
    </citation>
    <scope>NUCLEOTIDE SEQUENCE</scope>
</reference>
<feature type="domain" description="DUF4314" evidence="1">
    <location>
        <begin position="4"/>
        <end position="72"/>
    </location>
</feature>
<evidence type="ECO:0000313" key="2">
    <source>
        <dbReference type="EMBL" id="MPM10050.1"/>
    </source>
</evidence>
<dbReference type="AlphaFoldDB" id="A0A644X1M7"/>
<protein>
    <recommendedName>
        <fullName evidence="1">DUF4314 domain-containing protein</fullName>
    </recommendedName>
</protein>
<evidence type="ECO:0000259" key="1">
    <source>
        <dbReference type="Pfam" id="PF14192"/>
    </source>
</evidence>
<proteinExistence type="predicted"/>
<accession>A0A644X1M7</accession>
<dbReference type="EMBL" id="VSSQ01001644">
    <property type="protein sequence ID" value="MPM10050.1"/>
    <property type="molecule type" value="Genomic_DNA"/>
</dbReference>
<dbReference type="Pfam" id="PF14192">
    <property type="entry name" value="DUF4314"/>
    <property type="match status" value="1"/>
</dbReference>
<comment type="caution">
    <text evidence="2">The sequence shown here is derived from an EMBL/GenBank/DDBJ whole genome shotgun (WGS) entry which is preliminary data.</text>
</comment>
<sequence length="244" mass="27803">MNQHPEWVKFMREQYPPGTRIRLVEMRDPYAPVPPGTEGTVVQIDDACQFLMNWDNGRTLSLIPGVDRFSVIPQPLQTLKLYMPLAVFTYEHNQWGDLEDDPVELCSHDILKHQDNILAAMLRERARDETERGLMKYYHSEDSVNDKVQSFVFTAEKVGCELMGVAECRVRGELTQEELERLKEYASGQASDGFGEGLEQRPIKTAEGEIYVSLWSSGKSWSIQTQDELARSRQMGGMTLGQGI</sequence>
<name>A0A644X1M7_9ZZZZ</name>
<dbReference type="InterPro" id="IPR025463">
    <property type="entry name" value="DUF4314"/>
</dbReference>
<gene>
    <name evidence="2" type="ORF">SDC9_56374</name>
</gene>
<organism evidence="2">
    <name type="scientific">bioreactor metagenome</name>
    <dbReference type="NCBI Taxonomy" id="1076179"/>
    <lineage>
        <taxon>unclassified sequences</taxon>
        <taxon>metagenomes</taxon>
        <taxon>ecological metagenomes</taxon>
    </lineage>
</organism>